<comment type="similarity">
    <text evidence="1 5">Belongs to the 5-formyltetrahydrofolate cyclo-ligase family.</text>
</comment>
<keyword evidence="6" id="KW-0436">Ligase</keyword>
<feature type="binding site" evidence="4">
    <location>
        <begin position="140"/>
        <end position="148"/>
    </location>
    <ligand>
        <name>ATP</name>
        <dbReference type="ChEBI" id="CHEBI:30616"/>
    </ligand>
</feature>
<dbReference type="PIRSF" id="PIRSF006806">
    <property type="entry name" value="FTHF_cligase"/>
    <property type="match status" value="1"/>
</dbReference>
<evidence type="ECO:0000313" key="6">
    <source>
        <dbReference type="EMBL" id="VVE04337.1"/>
    </source>
</evidence>
<evidence type="ECO:0000256" key="5">
    <source>
        <dbReference type="RuleBase" id="RU361279"/>
    </source>
</evidence>
<dbReference type="GO" id="GO:0009396">
    <property type="term" value="P:folic acid-containing compound biosynthetic process"/>
    <property type="evidence" value="ECO:0007669"/>
    <property type="project" value="TreeGrafter"/>
</dbReference>
<keyword evidence="7" id="KW-1185">Reference proteome</keyword>
<comment type="catalytic activity">
    <reaction evidence="5">
        <text>(6S)-5-formyl-5,6,7,8-tetrahydrofolate + ATP = (6R)-5,10-methenyltetrahydrofolate + ADP + phosphate</text>
        <dbReference type="Rhea" id="RHEA:10488"/>
        <dbReference type="ChEBI" id="CHEBI:30616"/>
        <dbReference type="ChEBI" id="CHEBI:43474"/>
        <dbReference type="ChEBI" id="CHEBI:57455"/>
        <dbReference type="ChEBI" id="CHEBI:57457"/>
        <dbReference type="ChEBI" id="CHEBI:456216"/>
        <dbReference type="EC" id="6.3.3.2"/>
    </reaction>
</comment>
<gene>
    <name evidence="6" type="ORF">PTE30175_02228</name>
</gene>
<feature type="binding site" evidence="4">
    <location>
        <position position="56"/>
    </location>
    <ligand>
        <name>substrate</name>
    </ligand>
</feature>
<dbReference type="PANTHER" id="PTHR23407">
    <property type="entry name" value="ATPASE INHIBITOR/5-FORMYLTETRAHYDROFOLATE CYCLO-LIGASE"/>
    <property type="match status" value="1"/>
</dbReference>
<dbReference type="GO" id="GO:0035999">
    <property type="term" value="P:tetrahydrofolate interconversion"/>
    <property type="evidence" value="ECO:0007669"/>
    <property type="project" value="TreeGrafter"/>
</dbReference>
<dbReference type="InterPro" id="IPR037171">
    <property type="entry name" value="NagB/RpiA_transferase-like"/>
</dbReference>
<reference evidence="6 7" key="1">
    <citation type="submission" date="2019-08" db="EMBL/GenBank/DDBJ databases">
        <authorList>
            <person name="Peeters C."/>
        </authorList>
    </citation>
    <scope>NUCLEOTIDE SEQUENCE [LARGE SCALE GENOMIC DNA]</scope>
    <source>
        <strain evidence="6 7">LMG 30175</strain>
    </source>
</reference>
<dbReference type="Pfam" id="PF01812">
    <property type="entry name" value="5-FTHF_cyc-lig"/>
    <property type="match status" value="1"/>
</dbReference>
<accession>A0A5E4UWK7</accession>
<protein>
    <recommendedName>
        <fullName evidence="5">5-formyltetrahydrofolate cyclo-ligase</fullName>
        <ecNumber evidence="5">6.3.3.2</ecNumber>
    </recommendedName>
</protein>
<evidence type="ECO:0000256" key="1">
    <source>
        <dbReference type="ARBA" id="ARBA00010638"/>
    </source>
</evidence>
<dbReference type="InterPro" id="IPR002698">
    <property type="entry name" value="FTHF_cligase"/>
</dbReference>
<sequence>MSDPTHKSRLRKALLTARKTLPDRDRRDALIGQRLAALLRAWQPACVGLYWPIQDEFDARPAIAAWLAGGCSDAEAPAAARRAALPVVDQPASPLVFHLWQPDTPMVEGHYRIPVPDGTPVVTPDLLLVPCVGFTRAGFRLGYGGGFYDRTLGALAPRPRTVGLAFDVLESPALAVEPHDLPLDLILTESAVHGPAAACLPPSFSVPS</sequence>
<dbReference type="SUPFAM" id="SSF100950">
    <property type="entry name" value="NagB/RpiA/CoA transferase-like"/>
    <property type="match status" value="1"/>
</dbReference>
<evidence type="ECO:0000256" key="4">
    <source>
        <dbReference type="PIRSR" id="PIRSR006806-1"/>
    </source>
</evidence>
<dbReference type="RefSeq" id="WP_150697123.1">
    <property type="nucleotide sequence ID" value="NZ_CABPRZ010000008.1"/>
</dbReference>
<dbReference type="OrthoDB" id="9801938at2"/>
<proteinExistence type="inferred from homology"/>
<evidence type="ECO:0000313" key="7">
    <source>
        <dbReference type="Proteomes" id="UP000414233"/>
    </source>
</evidence>
<name>A0A5E4UWK7_9BURK</name>
<dbReference type="AlphaFoldDB" id="A0A5E4UWK7"/>
<keyword evidence="3 4" id="KW-0067">ATP-binding</keyword>
<dbReference type="NCBIfam" id="TIGR02727">
    <property type="entry name" value="MTHFS_bact"/>
    <property type="match status" value="1"/>
</dbReference>
<keyword evidence="5" id="KW-0460">Magnesium</keyword>
<dbReference type="Proteomes" id="UP000414233">
    <property type="component" value="Unassembled WGS sequence"/>
</dbReference>
<dbReference type="GO" id="GO:0046872">
    <property type="term" value="F:metal ion binding"/>
    <property type="evidence" value="ECO:0007669"/>
    <property type="project" value="UniProtKB-KW"/>
</dbReference>
<dbReference type="GO" id="GO:0005524">
    <property type="term" value="F:ATP binding"/>
    <property type="evidence" value="ECO:0007669"/>
    <property type="project" value="UniProtKB-KW"/>
</dbReference>
<evidence type="ECO:0000256" key="3">
    <source>
        <dbReference type="ARBA" id="ARBA00022840"/>
    </source>
</evidence>
<dbReference type="InterPro" id="IPR024185">
    <property type="entry name" value="FTHF_cligase-like_sf"/>
</dbReference>
<keyword evidence="2 4" id="KW-0547">Nucleotide-binding</keyword>
<keyword evidence="5" id="KW-0479">Metal-binding</keyword>
<dbReference type="PANTHER" id="PTHR23407:SF1">
    <property type="entry name" value="5-FORMYLTETRAHYDROFOLATE CYCLO-LIGASE"/>
    <property type="match status" value="1"/>
</dbReference>
<feature type="binding site" evidence="4">
    <location>
        <begin position="7"/>
        <end position="11"/>
    </location>
    <ligand>
        <name>ATP</name>
        <dbReference type="ChEBI" id="CHEBI:30616"/>
    </ligand>
</feature>
<comment type="cofactor">
    <cofactor evidence="5">
        <name>Mg(2+)</name>
        <dbReference type="ChEBI" id="CHEBI:18420"/>
    </cofactor>
</comment>
<dbReference type="EC" id="6.3.3.2" evidence="5"/>
<dbReference type="EMBL" id="CABPRZ010000008">
    <property type="protein sequence ID" value="VVE04337.1"/>
    <property type="molecule type" value="Genomic_DNA"/>
</dbReference>
<organism evidence="6 7">
    <name type="scientific">Pandoraea terrae</name>
    <dbReference type="NCBI Taxonomy" id="1537710"/>
    <lineage>
        <taxon>Bacteria</taxon>
        <taxon>Pseudomonadati</taxon>
        <taxon>Pseudomonadota</taxon>
        <taxon>Betaproteobacteria</taxon>
        <taxon>Burkholderiales</taxon>
        <taxon>Burkholderiaceae</taxon>
        <taxon>Pandoraea</taxon>
    </lineage>
</organism>
<evidence type="ECO:0000256" key="2">
    <source>
        <dbReference type="ARBA" id="ARBA00022741"/>
    </source>
</evidence>
<dbReference type="GO" id="GO:0030272">
    <property type="term" value="F:5-formyltetrahydrofolate cyclo-ligase activity"/>
    <property type="evidence" value="ECO:0007669"/>
    <property type="project" value="UniProtKB-EC"/>
</dbReference>
<dbReference type="Gene3D" id="3.40.50.10420">
    <property type="entry name" value="NagB/RpiA/CoA transferase-like"/>
    <property type="match status" value="1"/>
</dbReference>